<name>F1Z7H7_9SPHN</name>
<organism evidence="1 2">
    <name type="scientific">Novosphingobium nitrogenifigens DSM 19370</name>
    <dbReference type="NCBI Taxonomy" id="983920"/>
    <lineage>
        <taxon>Bacteria</taxon>
        <taxon>Pseudomonadati</taxon>
        <taxon>Pseudomonadota</taxon>
        <taxon>Alphaproteobacteria</taxon>
        <taxon>Sphingomonadales</taxon>
        <taxon>Sphingomonadaceae</taxon>
        <taxon>Novosphingobium</taxon>
    </lineage>
</organism>
<dbReference type="Proteomes" id="UP000004728">
    <property type="component" value="Unassembled WGS sequence"/>
</dbReference>
<dbReference type="AlphaFoldDB" id="F1Z7H7"/>
<reference evidence="1 2" key="1">
    <citation type="journal article" date="2012" name="J. Bacteriol.">
        <title>Draft Genome Sequence of Novosphingobium nitrogenifigens Y88T.</title>
        <authorList>
            <person name="Strabala T.J."/>
            <person name="Macdonald L."/>
            <person name="Liu V."/>
            <person name="Smit A.M."/>
        </authorList>
    </citation>
    <scope>NUCLEOTIDE SEQUENCE [LARGE SCALE GENOMIC DNA]</scope>
    <source>
        <strain evidence="1 2">DSM 19370</strain>
    </source>
</reference>
<sequence>MTGGKDETIAQGSDCVLTAAVSCSWAACPVLNRARSTGMRRGRAVCTFSL</sequence>
<protein>
    <submittedName>
        <fullName evidence="1">Uncharacterized protein</fullName>
    </submittedName>
</protein>
<dbReference type="HOGENOM" id="CLU_3120486_0_0_5"/>
<comment type="caution">
    <text evidence="1">The sequence shown here is derived from an EMBL/GenBank/DDBJ whole genome shotgun (WGS) entry which is preliminary data.</text>
</comment>
<dbReference type="PROSITE" id="PS51257">
    <property type="entry name" value="PROKAR_LIPOPROTEIN"/>
    <property type="match status" value="1"/>
</dbReference>
<keyword evidence="2" id="KW-1185">Reference proteome</keyword>
<accession>F1Z7H7</accession>
<dbReference type="InParanoid" id="F1Z7H7"/>
<evidence type="ECO:0000313" key="1">
    <source>
        <dbReference type="EMBL" id="EGD59489.1"/>
    </source>
</evidence>
<evidence type="ECO:0000313" key="2">
    <source>
        <dbReference type="Proteomes" id="UP000004728"/>
    </source>
</evidence>
<dbReference type="EMBL" id="AEWJ01000032">
    <property type="protein sequence ID" value="EGD59489.1"/>
    <property type="molecule type" value="Genomic_DNA"/>
</dbReference>
<gene>
    <name evidence="1" type="ORF">Y88_1521</name>
</gene>
<proteinExistence type="predicted"/>
<dbReference type="STRING" id="983920.Y88_1521"/>